<keyword evidence="1" id="KW-0436">Ligase</keyword>
<dbReference type="Pfam" id="PF00501">
    <property type="entry name" value="AMP-binding"/>
    <property type="match status" value="1"/>
</dbReference>
<dbReference type="InterPro" id="IPR042099">
    <property type="entry name" value="ANL_N_sf"/>
</dbReference>
<name>A0A5B2ZD53_9GAMM</name>
<dbReference type="InterPro" id="IPR045851">
    <property type="entry name" value="AMP-bd_C_sf"/>
</dbReference>
<dbReference type="InterPro" id="IPR054545">
    <property type="entry name" value="ApeI-like"/>
</dbReference>
<comment type="caution">
    <text evidence="4">The sequence shown here is derived from an EMBL/GenBank/DDBJ whole genome shotgun (WGS) entry which is preliminary data.</text>
</comment>
<dbReference type="GO" id="GO:0016874">
    <property type="term" value="F:ligase activity"/>
    <property type="evidence" value="ECO:0007669"/>
    <property type="project" value="UniProtKB-KW"/>
</dbReference>
<organism evidence="4 5">
    <name type="scientific">Arenimonas fontis</name>
    <dbReference type="NCBI Taxonomy" id="2608255"/>
    <lineage>
        <taxon>Bacteria</taxon>
        <taxon>Pseudomonadati</taxon>
        <taxon>Pseudomonadota</taxon>
        <taxon>Gammaproteobacteria</taxon>
        <taxon>Lysobacterales</taxon>
        <taxon>Lysobacteraceae</taxon>
        <taxon>Arenimonas</taxon>
    </lineage>
</organism>
<dbReference type="Gene3D" id="3.10.129.10">
    <property type="entry name" value="Hotdog Thioesterase"/>
    <property type="match status" value="1"/>
</dbReference>
<dbReference type="Proteomes" id="UP000322165">
    <property type="component" value="Unassembled WGS sequence"/>
</dbReference>
<keyword evidence="5" id="KW-1185">Reference proteome</keyword>
<gene>
    <name evidence="4" type="ORF">F0415_00100</name>
</gene>
<dbReference type="SUPFAM" id="SSF54637">
    <property type="entry name" value="Thioesterase/thiol ester dehydrase-isomerase"/>
    <property type="match status" value="1"/>
</dbReference>
<evidence type="ECO:0000313" key="5">
    <source>
        <dbReference type="Proteomes" id="UP000322165"/>
    </source>
</evidence>
<dbReference type="PANTHER" id="PTHR43767">
    <property type="entry name" value="LONG-CHAIN-FATTY-ACID--COA LIGASE"/>
    <property type="match status" value="1"/>
</dbReference>
<accession>A0A5B2ZD53</accession>
<dbReference type="PANTHER" id="PTHR43767:SF8">
    <property type="entry name" value="LONG-CHAIN-FATTY-ACID--COA LIGASE"/>
    <property type="match status" value="1"/>
</dbReference>
<reference evidence="4 5" key="2">
    <citation type="submission" date="2019-09" db="EMBL/GenBank/DDBJ databases">
        <authorList>
            <person name="Mazur A."/>
        </authorList>
    </citation>
    <scope>NUCLEOTIDE SEQUENCE [LARGE SCALE GENOMIC DNA]</scope>
    <source>
        <strain evidence="4 5">3729k</strain>
    </source>
</reference>
<dbReference type="Pfam" id="PF22818">
    <property type="entry name" value="ApeI-like"/>
    <property type="match status" value="1"/>
</dbReference>
<sequence>MPAEPAFLSLAGLSLAGAAPDSRPVGSDGTDRRAWLARVAGWRDLLASLPGGDVALHLDDALDFAAALFGAWQAGRRPWLPGDTLPATLAALAPSVTHYIGNFPGALPAPADGSPASGRELDPRQCRLVLFTSGSSGEPVAVEKRLEQLQNEVAALEAQFGAQLTGARVEGTVSQQHIYGLLFRVLWPLAAGRPLHRRRRIHSEELAALGPEPLLLVSSPAHLKRLPDNQDWTCLRQGLRAVFCSGGPLPADAAHAVRQLWGQEPIEVYGSTETGGIAWRRGGGPLLPWQPLPGVQVRVEDGRLAIRSAHLAEDAWYRSQDRARPGPEGSFELLGRADRILKIEERRISLDAIERRLAASPLLSELKVLPLPGPRTVLGVAAVPSEVGRQLLETEGRGALSKALRAWLEGHADPVALPRRWRFLDALPTDAQGKAGQHRLLELFRPRMPEPHWLRRTPTEAELELQADAGLAGFQGHFPQQPILPGVVMLDWALRLGREAFGLEGSPQGMEAIKFQQLVRPGQRLRLQLSRLPDALAFRFESERGVHASGRLSLPGANDG</sequence>
<dbReference type="Gene3D" id="3.30.300.30">
    <property type="match status" value="1"/>
</dbReference>
<dbReference type="Gene3D" id="3.40.50.12780">
    <property type="entry name" value="N-terminal domain of ligase-like"/>
    <property type="match status" value="1"/>
</dbReference>
<feature type="domain" description="ApeI dehydratase-like" evidence="3">
    <location>
        <begin position="457"/>
        <end position="551"/>
    </location>
</feature>
<proteinExistence type="predicted"/>
<reference evidence="4 5" key="1">
    <citation type="submission" date="2019-09" db="EMBL/GenBank/DDBJ databases">
        <title>Arenimonas chukotkensis sp. nov., a bacterium isolated from Chukotka hot spring, Arctic region, Russia.</title>
        <authorList>
            <person name="Zayulina K.S."/>
            <person name="Prokofeva M.I."/>
            <person name="Elcheninov A.G."/>
            <person name="Novikov A."/>
            <person name="Kochetkova T.V."/>
            <person name="Kublanov I.V."/>
        </authorList>
    </citation>
    <scope>NUCLEOTIDE SEQUENCE [LARGE SCALE GENOMIC DNA]</scope>
    <source>
        <strain evidence="4 5">3729k</strain>
    </source>
</reference>
<evidence type="ECO:0000259" key="3">
    <source>
        <dbReference type="Pfam" id="PF22818"/>
    </source>
</evidence>
<dbReference type="AlphaFoldDB" id="A0A5B2ZD53"/>
<feature type="domain" description="AMP-dependent synthetase/ligase" evidence="2">
    <location>
        <begin position="115"/>
        <end position="301"/>
    </location>
</feature>
<dbReference type="RefSeq" id="WP_149859165.1">
    <property type="nucleotide sequence ID" value="NZ_VUOD01000001.1"/>
</dbReference>
<evidence type="ECO:0000259" key="2">
    <source>
        <dbReference type="Pfam" id="PF00501"/>
    </source>
</evidence>
<dbReference type="SUPFAM" id="SSF56801">
    <property type="entry name" value="Acetyl-CoA synthetase-like"/>
    <property type="match status" value="1"/>
</dbReference>
<dbReference type="InterPro" id="IPR000873">
    <property type="entry name" value="AMP-dep_synth/lig_dom"/>
</dbReference>
<dbReference type="InterPro" id="IPR029069">
    <property type="entry name" value="HotDog_dom_sf"/>
</dbReference>
<protein>
    <submittedName>
        <fullName evidence="4">AMP-binding protein</fullName>
    </submittedName>
</protein>
<dbReference type="EMBL" id="VUOD01000001">
    <property type="protein sequence ID" value="KAA2285947.1"/>
    <property type="molecule type" value="Genomic_DNA"/>
</dbReference>
<evidence type="ECO:0000313" key="4">
    <source>
        <dbReference type="EMBL" id="KAA2285947.1"/>
    </source>
</evidence>
<dbReference type="InterPro" id="IPR050237">
    <property type="entry name" value="ATP-dep_AMP-bd_enzyme"/>
</dbReference>
<evidence type="ECO:0000256" key="1">
    <source>
        <dbReference type="ARBA" id="ARBA00022598"/>
    </source>
</evidence>